<dbReference type="Proteomes" id="UP000054321">
    <property type="component" value="Unassembled WGS sequence"/>
</dbReference>
<dbReference type="SUPFAM" id="SSF49899">
    <property type="entry name" value="Concanavalin A-like lectins/glucanases"/>
    <property type="match status" value="1"/>
</dbReference>
<evidence type="ECO:0000313" key="4">
    <source>
        <dbReference type="Proteomes" id="UP000054321"/>
    </source>
</evidence>
<reference evidence="3 4" key="1">
    <citation type="submission" date="2014-04" db="EMBL/GenBank/DDBJ databases">
        <authorList>
            <consortium name="DOE Joint Genome Institute"/>
            <person name="Kuo A."/>
            <person name="Martino E."/>
            <person name="Perotto S."/>
            <person name="Kohler A."/>
            <person name="Nagy L.G."/>
            <person name="Floudas D."/>
            <person name="Copeland A."/>
            <person name="Barry K.W."/>
            <person name="Cichocki N."/>
            <person name="Veneault-Fourrey C."/>
            <person name="LaButti K."/>
            <person name="Lindquist E.A."/>
            <person name="Lipzen A."/>
            <person name="Lundell T."/>
            <person name="Morin E."/>
            <person name="Murat C."/>
            <person name="Sun H."/>
            <person name="Tunlid A."/>
            <person name="Henrissat B."/>
            <person name="Grigoriev I.V."/>
            <person name="Hibbett D.S."/>
            <person name="Martin F."/>
            <person name="Nordberg H.P."/>
            <person name="Cantor M.N."/>
            <person name="Hua S.X."/>
        </authorList>
    </citation>
    <scope>NUCLEOTIDE SEQUENCE [LARGE SCALE GENOMIC DNA]</scope>
    <source>
        <strain evidence="3 4">Zn</strain>
    </source>
</reference>
<dbReference type="AlphaFoldDB" id="A0A0C3GZR5"/>
<keyword evidence="1" id="KW-0732">Signal</keyword>
<dbReference type="InterPro" id="IPR013320">
    <property type="entry name" value="ConA-like_dom_sf"/>
</dbReference>
<reference evidence="4" key="2">
    <citation type="submission" date="2015-01" db="EMBL/GenBank/DDBJ databases">
        <title>Evolutionary Origins and Diversification of the Mycorrhizal Mutualists.</title>
        <authorList>
            <consortium name="DOE Joint Genome Institute"/>
            <consortium name="Mycorrhizal Genomics Consortium"/>
            <person name="Kohler A."/>
            <person name="Kuo A."/>
            <person name="Nagy L.G."/>
            <person name="Floudas D."/>
            <person name="Copeland A."/>
            <person name="Barry K.W."/>
            <person name="Cichocki N."/>
            <person name="Veneault-Fourrey C."/>
            <person name="LaButti K."/>
            <person name="Lindquist E.A."/>
            <person name="Lipzen A."/>
            <person name="Lundell T."/>
            <person name="Morin E."/>
            <person name="Murat C."/>
            <person name="Riley R."/>
            <person name="Ohm R."/>
            <person name="Sun H."/>
            <person name="Tunlid A."/>
            <person name="Henrissat B."/>
            <person name="Grigoriev I.V."/>
            <person name="Hibbett D.S."/>
            <person name="Martin F."/>
        </authorList>
    </citation>
    <scope>NUCLEOTIDE SEQUENCE [LARGE SCALE GENOMIC DNA]</scope>
    <source>
        <strain evidence="4">Zn</strain>
    </source>
</reference>
<evidence type="ECO:0000256" key="1">
    <source>
        <dbReference type="SAM" id="SignalP"/>
    </source>
</evidence>
<dbReference type="GO" id="GO:0016829">
    <property type="term" value="F:lyase activity"/>
    <property type="evidence" value="ECO:0007669"/>
    <property type="project" value="UniProtKB-KW"/>
</dbReference>
<feature type="signal peptide" evidence="1">
    <location>
        <begin position="1"/>
        <end position="17"/>
    </location>
</feature>
<dbReference type="Pfam" id="PF08787">
    <property type="entry name" value="Alginate_lyase2"/>
    <property type="match status" value="1"/>
</dbReference>
<dbReference type="EMBL" id="KN832884">
    <property type="protein sequence ID" value="KIM96624.1"/>
    <property type="molecule type" value="Genomic_DNA"/>
</dbReference>
<feature type="chain" id="PRO_5002164795" evidence="1">
    <location>
        <begin position="18"/>
        <end position="240"/>
    </location>
</feature>
<dbReference type="InParanoid" id="A0A0C3GZR5"/>
<evidence type="ECO:0000259" key="2">
    <source>
        <dbReference type="Pfam" id="PF08787"/>
    </source>
</evidence>
<organism evidence="3 4">
    <name type="scientific">Oidiodendron maius (strain Zn)</name>
    <dbReference type="NCBI Taxonomy" id="913774"/>
    <lineage>
        <taxon>Eukaryota</taxon>
        <taxon>Fungi</taxon>
        <taxon>Dikarya</taxon>
        <taxon>Ascomycota</taxon>
        <taxon>Pezizomycotina</taxon>
        <taxon>Leotiomycetes</taxon>
        <taxon>Leotiomycetes incertae sedis</taxon>
        <taxon>Myxotrichaceae</taxon>
        <taxon>Oidiodendron</taxon>
    </lineage>
</organism>
<evidence type="ECO:0000313" key="3">
    <source>
        <dbReference type="EMBL" id="KIM96624.1"/>
    </source>
</evidence>
<protein>
    <submittedName>
        <fullName evidence="3">Polysaccharide lyase family 7 protein</fullName>
    </submittedName>
</protein>
<dbReference type="Gene3D" id="2.60.120.200">
    <property type="match status" value="1"/>
</dbReference>
<dbReference type="OrthoDB" id="77013at2759"/>
<gene>
    <name evidence="3" type="ORF">OIDMADRAFT_106053</name>
</gene>
<feature type="domain" description="Alginate lyase 2" evidence="2">
    <location>
        <begin position="25"/>
        <end position="239"/>
    </location>
</feature>
<keyword evidence="3" id="KW-0456">Lyase</keyword>
<dbReference type="InterPro" id="IPR014895">
    <property type="entry name" value="Alginate_lyase_2"/>
</dbReference>
<name>A0A0C3GZR5_OIDMZ</name>
<accession>A0A0C3GZR5</accession>
<keyword evidence="4" id="KW-1185">Reference proteome</keyword>
<dbReference type="HOGENOM" id="CLU_081538_1_0_1"/>
<proteinExistence type="predicted"/>
<sequence>MQLRTALVLGLLHLVCAPGGHIAILSNFNLQLPYATSGSSPATISGSALAGCNGYQNASWFYWDNAGDYMVMKAPPLQNGDSCAHTSGSVHCRTELREENPASWSPSKTNTMTVTLSVPKPDDGDHGTVVGQVFSADYSKPVAELYYNQSGDLVIGVEQTTSGGHEIFSTIGTIAVGTKFTYILGYSNDKLTVTLNGGAAQSFPTSQLNNPNSYFKVGDYNQGVDDSSEVDVYSIAIVHS</sequence>